<name>A0A516G877_9MICO</name>
<evidence type="ECO:0000259" key="6">
    <source>
        <dbReference type="SMART" id="SM00752"/>
    </source>
</evidence>
<dbReference type="GO" id="GO:0012505">
    <property type="term" value="C:endomembrane system"/>
    <property type="evidence" value="ECO:0007669"/>
    <property type="project" value="UniProtKB-SubCell"/>
</dbReference>
<feature type="domain" description="HTTM-like" evidence="6">
    <location>
        <begin position="27"/>
        <end position="296"/>
    </location>
</feature>
<feature type="transmembrane region" description="Helical" evidence="5">
    <location>
        <begin position="230"/>
        <end position="254"/>
    </location>
</feature>
<dbReference type="InterPro" id="IPR023894">
    <property type="entry name" value="Sporulation_SdpB"/>
</dbReference>
<keyword evidence="8" id="KW-1185">Reference proteome</keyword>
<feature type="transmembrane region" description="Helical" evidence="5">
    <location>
        <begin position="109"/>
        <end position="125"/>
    </location>
</feature>
<dbReference type="InterPro" id="IPR011020">
    <property type="entry name" value="HTTM-like"/>
</dbReference>
<keyword evidence="3 5" id="KW-1133">Transmembrane helix</keyword>
<protein>
    <recommendedName>
        <fullName evidence="6">HTTM-like domain-containing protein</fullName>
    </recommendedName>
</protein>
<sequence length="334" mass="36076">MTWSSIRRRNTDVIPSIAQAVGDFDVRRSRVFAVARSLMAIAQITVLLFTPTSYLIVPVAGAPTGPQCGNFNDWTAYCLVGSTDLQWVSWLLIAGLVLVISGALPRMTAVLHVWITFSISTAIVLPDGGESAAQLFCVFFLLIGLADSRRNHWSVSPAGTSPSPLAPAAWAGWWGLRVQVFWIYVTASIAKFSVAEWADGSAIYYVTRQVFFGVDGPLAGPILFLTEIPIVSLGLTWGSMILELSIAILVLLPYRYRRGAFFLSAMFHVGIIFTIGLWSFGAIMIAGVLATLSDRGSHHGFISVAHVDDESGRTVPAGCQVKVRDREAPAGVSA</sequence>
<dbReference type="SMART" id="SM00752">
    <property type="entry name" value="HTTM"/>
    <property type="match status" value="1"/>
</dbReference>
<dbReference type="OrthoDB" id="128729at2"/>
<evidence type="ECO:0000256" key="5">
    <source>
        <dbReference type="SAM" id="Phobius"/>
    </source>
</evidence>
<gene>
    <name evidence="7" type="ORF">FNH13_03750</name>
</gene>
<evidence type="ECO:0000313" key="8">
    <source>
        <dbReference type="Proteomes" id="UP000315395"/>
    </source>
</evidence>
<proteinExistence type="predicted"/>
<keyword evidence="2 5" id="KW-0812">Transmembrane</keyword>
<dbReference type="EMBL" id="CP041616">
    <property type="protein sequence ID" value="QDO87560.1"/>
    <property type="molecule type" value="Genomic_DNA"/>
</dbReference>
<dbReference type="InterPro" id="IPR052964">
    <property type="entry name" value="Sporulation_signal_mat"/>
</dbReference>
<feature type="transmembrane region" description="Helical" evidence="5">
    <location>
        <begin position="87"/>
        <end position="104"/>
    </location>
</feature>
<reference evidence="7 8" key="1">
    <citation type="submission" date="2019-07" db="EMBL/GenBank/DDBJ databases">
        <title>complete genome sequencing of Ornithinimicrobium sp. H23M54.</title>
        <authorList>
            <person name="Bae J.-W."/>
            <person name="Lee S.-Y."/>
        </authorList>
    </citation>
    <scope>NUCLEOTIDE SEQUENCE [LARGE SCALE GENOMIC DNA]</scope>
    <source>
        <strain evidence="7 8">H23M54</strain>
    </source>
</reference>
<dbReference type="KEGG" id="orz:FNH13_03750"/>
<dbReference type="PANTHER" id="PTHR39535:SF2">
    <property type="entry name" value="HTTM DOMAIN-CONTAINING PROTEIN"/>
    <property type="match status" value="1"/>
</dbReference>
<evidence type="ECO:0000256" key="4">
    <source>
        <dbReference type="ARBA" id="ARBA00023136"/>
    </source>
</evidence>
<organism evidence="7 8">
    <name type="scientific">Ornithinimicrobium ciconiae</name>
    <dbReference type="NCBI Taxonomy" id="2594265"/>
    <lineage>
        <taxon>Bacteria</taxon>
        <taxon>Bacillati</taxon>
        <taxon>Actinomycetota</taxon>
        <taxon>Actinomycetes</taxon>
        <taxon>Micrococcales</taxon>
        <taxon>Ornithinimicrobiaceae</taxon>
        <taxon>Ornithinimicrobium</taxon>
    </lineage>
</organism>
<evidence type="ECO:0000256" key="1">
    <source>
        <dbReference type="ARBA" id="ARBA00004127"/>
    </source>
</evidence>
<feature type="transmembrane region" description="Helical" evidence="5">
    <location>
        <begin position="266"/>
        <end position="292"/>
    </location>
</feature>
<dbReference type="NCBIfam" id="TIGR04033">
    <property type="entry name" value="export_SdpB"/>
    <property type="match status" value="1"/>
</dbReference>
<evidence type="ECO:0000256" key="2">
    <source>
        <dbReference type="ARBA" id="ARBA00022692"/>
    </source>
</evidence>
<evidence type="ECO:0000313" key="7">
    <source>
        <dbReference type="EMBL" id="QDO87560.1"/>
    </source>
</evidence>
<accession>A0A516G877</accession>
<dbReference type="RefSeq" id="WP_143782237.1">
    <property type="nucleotide sequence ID" value="NZ_CP041616.1"/>
</dbReference>
<dbReference type="Proteomes" id="UP000315395">
    <property type="component" value="Chromosome"/>
</dbReference>
<feature type="transmembrane region" description="Helical" evidence="5">
    <location>
        <begin position="37"/>
        <end position="57"/>
    </location>
</feature>
<comment type="subcellular location">
    <subcellularLocation>
        <location evidence="1">Endomembrane system</location>
        <topology evidence="1">Multi-pass membrane protein</topology>
    </subcellularLocation>
</comment>
<keyword evidence="4 5" id="KW-0472">Membrane</keyword>
<evidence type="ECO:0000256" key="3">
    <source>
        <dbReference type="ARBA" id="ARBA00022989"/>
    </source>
</evidence>
<dbReference type="AlphaFoldDB" id="A0A516G877"/>
<dbReference type="PANTHER" id="PTHR39535">
    <property type="entry name" value="SPORULATION-DELAYING PROTEIN SDPB"/>
    <property type="match status" value="1"/>
</dbReference>